<feature type="transmembrane region" description="Helical" evidence="1">
    <location>
        <begin position="118"/>
        <end position="144"/>
    </location>
</feature>
<dbReference type="AlphaFoldDB" id="A0ABD5R878"/>
<feature type="transmembrane region" description="Helical" evidence="1">
    <location>
        <begin position="6"/>
        <end position="23"/>
    </location>
</feature>
<comment type="caution">
    <text evidence="2">The sequence shown here is derived from an EMBL/GenBank/DDBJ whole genome shotgun (WGS) entry which is preliminary data.</text>
</comment>
<gene>
    <name evidence="2" type="ORF">ACFPJ5_04605</name>
</gene>
<name>A0ABD5R878_9EURY</name>
<keyword evidence="3" id="KW-1185">Reference proteome</keyword>
<protein>
    <submittedName>
        <fullName evidence="2">Uncharacterized protein</fullName>
    </submittedName>
</protein>
<dbReference type="EMBL" id="JBHSKX010000001">
    <property type="protein sequence ID" value="MFC5366208.1"/>
    <property type="molecule type" value="Genomic_DNA"/>
</dbReference>
<dbReference type="Proteomes" id="UP001596201">
    <property type="component" value="Unassembled WGS sequence"/>
</dbReference>
<feature type="transmembrane region" description="Helical" evidence="1">
    <location>
        <begin position="86"/>
        <end position="106"/>
    </location>
</feature>
<evidence type="ECO:0000313" key="2">
    <source>
        <dbReference type="EMBL" id="MFC5366208.1"/>
    </source>
</evidence>
<keyword evidence="1" id="KW-0812">Transmembrane</keyword>
<keyword evidence="1" id="KW-0472">Membrane</keyword>
<sequence length="152" mass="14918">MGIAAAGAGVLYFVVQFVAILLLSASVGSASSGQFLGFATIGLLSGAGTVAGVVAPLGFVAGVVAWRSVPPSVPFIGAVNGFLATMLVYVGPAVVGTCGAVVLAVLTGDAITEAVVGVAAFTSVAFVATCWITLPLGILAGTLYERSRSPVE</sequence>
<evidence type="ECO:0000313" key="3">
    <source>
        <dbReference type="Proteomes" id="UP001596201"/>
    </source>
</evidence>
<evidence type="ECO:0000256" key="1">
    <source>
        <dbReference type="SAM" id="Phobius"/>
    </source>
</evidence>
<proteinExistence type="predicted"/>
<feature type="transmembrane region" description="Helical" evidence="1">
    <location>
        <begin position="35"/>
        <end position="66"/>
    </location>
</feature>
<organism evidence="2 3">
    <name type="scientific">Salinirubrum litoreum</name>
    <dbReference type="NCBI Taxonomy" id="1126234"/>
    <lineage>
        <taxon>Archaea</taxon>
        <taxon>Methanobacteriati</taxon>
        <taxon>Methanobacteriota</taxon>
        <taxon>Stenosarchaea group</taxon>
        <taxon>Halobacteria</taxon>
        <taxon>Halobacteriales</taxon>
        <taxon>Haloferacaceae</taxon>
        <taxon>Salinirubrum</taxon>
    </lineage>
</organism>
<accession>A0ABD5R878</accession>
<reference evidence="2 3" key="1">
    <citation type="journal article" date="2019" name="Int. J. Syst. Evol. Microbiol.">
        <title>The Global Catalogue of Microorganisms (GCM) 10K type strain sequencing project: providing services to taxonomists for standard genome sequencing and annotation.</title>
        <authorList>
            <consortium name="The Broad Institute Genomics Platform"/>
            <consortium name="The Broad Institute Genome Sequencing Center for Infectious Disease"/>
            <person name="Wu L."/>
            <person name="Ma J."/>
        </authorList>
    </citation>
    <scope>NUCLEOTIDE SEQUENCE [LARGE SCALE GENOMIC DNA]</scope>
    <source>
        <strain evidence="2 3">CGMCC 1.12237</strain>
    </source>
</reference>
<dbReference type="RefSeq" id="WP_227228440.1">
    <property type="nucleotide sequence ID" value="NZ_JAJCVJ010000001.1"/>
</dbReference>
<keyword evidence="1" id="KW-1133">Transmembrane helix</keyword>